<feature type="compositionally biased region" description="Polar residues" evidence="1">
    <location>
        <begin position="169"/>
        <end position="194"/>
    </location>
</feature>
<proteinExistence type="predicted"/>
<reference evidence="2" key="2">
    <citation type="submission" date="2020-08" db="EMBL/GenBank/DDBJ databases">
        <title>Draft Genome Sequence of Cumin Blight Pathogen Alternaria burnsii.</title>
        <authorList>
            <person name="Feng Z."/>
        </authorList>
    </citation>
    <scope>NUCLEOTIDE SEQUENCE</scope>
    <source>
        <strain evidence="2">CBS107.38</strain>
    </source>
</reference>
<dbReference type="OrthoDB" id="5309037at2759"/>
<dbReference type="AlphaFoldDB" id="A0A8H7EA31"/>
<dbReference type="PANTHER" id="PTHR42354:SF1">
    <property type="entry name" value="C2H2-TYPE DOMAIN-CONTAINING PROTEIN"/>
    <property type="match status" value="1"/>
</dbReference>
<evidence type="ECO:0000256" key="1">
    <source>
        <dbReference type="SAM" id="MobiDB-lite"/>
    </source>
</evidence>
<gene>
    <name evidence="2" type="ORF">GT037_009637</name>
</gene>
<feature type="compositionally biased region" description="Low complexity" evidence="1">
    <location>
        <begin position="257"/>
        <end position="266"/>
    </location>
</feature>
<dbReference type="Proteomes" id="UP000596902">
    <property type="component" value="Unassembled WGS sequence"/>
</dbReference>
<feature type="region of interest" description="Disordered" evidence="1">
    <location>
        <begin position="159"/>
        <end position="285"/>
    </location>
</feature>
<name>A0A8H7EA31_9PLEO</name>
<dbReference type="GeneID" id="62207862"/>
<feature type="region of interest" description="Disordered" evidence="1">
    <location>
        <begin position="444"/>
        <end position="471"/>
    </location>
</feature>
<dbReference type="PANTHER" id="PTHR42354">
    <property type="entry name" value="C2H2-TYPE DOMAIN-CONTAINING PROTEIN"/>
    <property type="match status" value="1"/>
</dbReference>
<organism evidence="2 3">
    <name type="scientific">Alternaria burnsii</name>
    <dbReference type="NCBI Taxonomy" id="1187904"/>
    <lineage>
        <taxon>Eukaryota</taxon>
        <taxon>Fungi</taxon>
        <taxon>Dikarya</taxon>
        <taxon>Ascomycota</taxon>
        <taxon>Pezizomycotina</taxon>
        <taxon>Dothideomycetes</taxon>
        <taxon>Pleosporomycetidae</taxon>
        <taxon>Pleosporales</taxon>
        <taxon>Pleosporineae</taxon>
        <taxon>Pleosporaceae</taxon>
        <taxon>Alternaria</taxon>
        <taxon>Alternaria sect. Alternaria</taxon>
    </lineage>
</organism>
<dbReference type="EMBL" id="JAAABM010000017">
    <property type="protein sequence ID" value="KAF7672127.1"/>
    <property type="molecule type" value="Genomic_DNA"/>
</dbReference>
<feature type="compositionally biased region" description="Low complexity" evidence="1">
    <location>
        <begin position="453"/>
        <end position="466"/>
    </location>
</feature>
<protein>
    <submittedName>
        <fullName evidence="2">Uncharacterized protein</fullName>
    </submittedName>
</protein>
<sequence length="490" mass="53858">MSIANPTVDPVHIVQALVDTLLDVFDATRDLYETLTVKEQRDYEQNLRSKGYPASRRIEYVKDERLGSDEAIVTDKAVVTRQFDIGYQTIGVEFAEGDVIAHTALQSQIITLQSVLVTTFLYGPTSGEPIANQLASINTASRVAAATCVEILAALQERQQDERPLTPRSMHSFTARSSPNNAPSHVSSHHTSYVPSHAPSHHASRALSRAPSNATSRTRSRAKSLTASHAPSHAPSYAPSHMQSHAPSRALTLQPGTTAPSSTSTALVKHEPRSRSSHMRSSSPVNTTVLTWRDNVEPEPSITDATSMTGPTLASRSNNLYCVYAYDLQRSPTQQLSPSITSDRDPYCPHCKGALHLSPGKAWEISKWAGDTERTFQVQNRFVVKCHRDGPDGQYCCVICSKYAESDTVCGDVKALIKHLSDDHDVRELKHEEDIMEVIEQPGSRRDSGLGFASAKGSRRSASLASGRRRKSLPAYDREVDVFDVRSSRR</sequence>
<evidence type="ECO:0000313" key="3">
    <source>
        <dbReference type="Proteomes" id="UP000596902"/>
    </source>
</evidence>
<reference evidence="2" key="1">
    <citation type="submission" date="2020-01" db="EMBL/GenBank/DDBJ databases">
        <authorList>
            <person name="Feng Z.H.Z."/>
        </authorList>
    </citation>
    <scope>NUCLEOTIDE SEQUENCE</scope>
    <source>
        <strain evidence="2">CBS107.38</strain>
    </source>
</reference>
<evidence type="ECO:0000313" key="2">
    <source>
        <dbReference type="EMBL" id="KAF7672127.1"/>
    </source>
</evidence>
<keyword evidence="3" id="KW-1185">Reference proteome</keyword>
<feature type="compositionally biased region" description="Low complexity" evidence="1">
    <location>
        <begin position="227"/>
        <end position="241"/>
    </location>
</feature>
<comment type="caution">
    <text evidence="2">The sequence shown here is derived from an EMBL/GenBank/DDBJ whole genome shotgun (WGS) entry which is preliminary data.</text>
</comment>
<dbReference type="RefSeq" id="XP_038782485.1">
    <property type="nucleotide sequence ID" value="XM_038934684.1"/>
</dbReference>
<accession>A0A8H7EA31</accession>